<accession>A0A8J7QFH5</accession>
<evidence type="ECO:0000256" key="2">
    <source>
        <dbReference type="ARBA" id="ARBA00011900"/>
    </source>
</evidence>
<dbReference type="SUPFAM" id="SSF53335">
    <property type="entry name" value="S-adenosyl-L-methionine-dependent methyltransferases"/>
    <property type="match status" value="1"/>
</dbReference>
<dbReference type="GO" id="GO:0009007">
    <property type="term" value="F:site-specific DNA-methyltransferase (adenine-specific) activity"/>
    <property type="evidence" value="ECO:0007669"/>
    <property type="project" value="UniProtKB-EC"/>
</dbReference>
<reference evidence="7" key="1">
    <citation type="submission" date="2021-03" db="EMBL/GenBank/DDBJ databases">
        <authorList>
            <person name="Wang G."/>
        </authorList>
    </citation>
    <scope>NUCLEOTIDE SEQUENCE</scope>
    <source>
        <strain evidence="7">KCTC 12899</strain>
    </source>
</reference>
<dbReference type="Proteomes" id="UP000664417">
    <property type="component" value="Unassembled WGS sequence"/>
</dbReference>
<keyword evidence="8" id="KW-1185">Reference proteome</keyword>
<evidence type="ECO:0000313" key="7">
    <source>
        <dbReference type="EMBL" id="MBO1318935.1"/>
    </source>
</evidence>
<dbReference type="InterPro" id="IPR002052">
    <property type="entry name" value="DNA_methylase_N6_adenine_CS"/>
</dbReference>
<dbReference type="InterPro" id="IPR012327">
    <property type="entry name" value="MeTrfase_D12"/>
</dbReference>
<dbReference type="EC" id="2.1.1.72" evidence="2"/>
<dbReference type="EMBL" id="JAFREP010000008">
    <property type="protein sequence ID" value="MBO1318935.1"/>
    <property type="molecule type" value="Genomic_DNA"/>
</dbReference>
<dbReference type="Pfam" id="PF02086">
    <property type="entry name" value="MethyltransfD12"/>
    <property type="match status" value="1"/>
</dbReference>
<dbReference type="Gene3D" id="1.10.1020.10">
    <property type="entry name" value="Adenine-specific Methyltransferase, Domain 2"/>
    <property type="match status" value="1"/>
</dbReference>
<evidence type="ECO:0000256" key="4">
    <source>
        <dbReference type="ARBA" id="ARBA00022679"/>
    </source>
</evidence>
<comment type="similarity">
    <text evidence="1">Belongs to the N(4)/N(6)-methyltransferase family.</text>
</comment>
<dbReference type="GO" id="GO:0003676">
    <property type="term" value="F:nucleic acid binding"/>
    <property type="evidence" value="ECO:0007669"/>
    <property type="project" value="InterPro"/>
</dbReference>
<proteinExistence type="inferred from homology"/>
<dbReference type="InterPro" id="IPR029063">
    <property type="entry name" value="SAM-dependent_MTases_sf"/>
</dbReference>
<evidence type="ECO:0000256" key="6">
    <source>
        <dbReference type="ARBA" id="ARBA00047942"/>
    </source>
</evidence>
<dbReference type="GO" id="GO:0032259">
    <property type="term" value="P:methylation"/>
    <property type="evidence" value="ECO:0007669"/>
    <property type="project" value="UniProtKB-KW"/>
</dbReference>
<organism evidence="7 8">
    <name type="scientific">Acanthopleuribacter pedis</name>
    <dbReference type="NCBI Taxonomy" id="442870"/>
    <lineage>
        <taxon>Bacteria</taxon>
        <taxon>Pseudomonadati</taxon>
        <taxon>Acidobacteriota</taxon>
        <taxon>Holophagae</taxon>
        <taxon>Acanthopleuribacterales</taxon>
        <taxon>Acanthopleuribacteraceae</taxon>
        <taxon>Acanthopleuribacter</taxon>
    </lineage>
</organism>
<dbReference type="InterPro" id="IPR023095">
    <property type="entry name" value="Ade_MeTrfase_dom_2"/>
</dbReference>
<dbReference type="PRINTS" id="PR00505">
    <property type="entry name" value="D12N6MTFRASE"/>
</dbReference>
<evidence type="ECO:0000313" key="8">
    <source>
        <dbReference type="Proteomes" id="UP000664417"/>
    </source>
</evidence>
<sequence>MTNHVFAPNKVAFLLETEAALGNAQLMQIAAEEPAPEPPKYRTNYIGSKQRLIDWLWSQTPTGTKVVFDAFSGSAAVAYMFKSKGLKVITNDRLRIGYHMARAIVENQRETLSDDDVDALLATNPKAGSFVRDNYSGLYFHSGVHERIDTIRANISPLRGYKKDTALFALLRACLLATDHGTFASTAADTRGLVTNGEQFDKAFRKFVGKVNGLVFDNGLENKVIHGDVLAALPKVQADVAYFDPPYLTQFGRWNYETHYHFVEGLMTNWAGLELDDGKLKRFKTDHKTLTEQTAPAFFKAFLGAAGHIPSWLLSYRNKAIPTKRQIQSILEQSGRALKIRTQKHVYSKFNKHKTDANNAKEHLFVATLDQDPQAAEETTARADSGEPLGRARFEIDGNVELIEPQSTAKLTHNGAPLPQFRSVLCHAGTNRNGDHFTYEELTRAARTAINQKVNLEHGQAIEDIVGGIVDAEFIAAADGPRVEIIGELFTDEFPLARRVRKLMKVGIVKQVSMECSYREGECSICHKRFRQKEAYCLHLARFKGKEYQGKPVYEVLHGVEFTGVGLLSREGADQDAKITQVSSIETNQKAKNLEVQAMEIQKPETSVNWEERYKDLEMKYTEQTRRMGASEIMNLYKENDLVFPTEQDRQVEFSRLSGKPTNEQAKTRPRFG</sequence>
<dbReference type="AlphaFoldDB" id="A0A8J7QFH5"/>
<evidence type="ECO:0000256" key="3">
    <source>
        <dbReference type="ARBA" id="ARBA00022603"/>
    </source>
</evidence>
<evidence type="ECO:0000256" key="1">
    <source>
        <dbReference type="ARBA" id="ARBA00006594"/>
    </source>
</evidence>
<dbReference type="GO" id="GO:0009307">
    <property type="term" value="P:DNA restriction-modification system"/>
    <property type="evidence" value="ECO:0007669"/>
    <property type="project" value="InterPro"/>
</dbReference>
<dbReference type="PROSITE" id="PS00092">
    <property type="entry name" value="N6_MTASE"/>
    <property type="match status" value="1"/>
</dbReference>
<keyword evidence="3 7" id="KW-0489">Methyltransferase</keyword>
<keyword evidence="5" id="KW-0949">S-adenosyl-L-methionine</keyword>
<protein>
    <recommendedName>
        <fullName evidence="2">site-specific DNA-methyltransferase (adenine-specific)</fullName>
        <ecNumber evidence="2">2.1.1.72</ecNumber>
    </recommendedName>
</protein>
<evidence type="ECO:0000256" key="5">
    <source>
        <dbReference type="ARBA" id="ARBA00022691"/>
    </source>
</evidence>
<gene>
    <name evidence="7" type="ORF">J3U88_10730</name>
</gene>
<name>A0A8J7QFH5_9BACT</name>
<dbReference type="Gene3D" id="3.40.50.150">
    <property type="entry name" value="Vaccinia Virus protein VP39"/>
    <property type="match status" value="1"/>
</dbReference>
<keyword evidence="4" id="KW-0808">Transferase</keyword>
<comment type="catalytic activity">
    <reaction evidence="6">
        <text>a 2'-deoxyadenosine in DNA + S-adenosyl-L-methionine = an N(6)-methyl-2'-deoxyadenosine in DNA + S-adenosyl-L-homocysteine + H(+)</text>
        <dbReference type="Rhea" id="RHEA:15197"/>
        <dbReference type="Rhea" id="RHEA-COMP:12418"/>
        <dbReference type="Rhea" id="RHEA-COMP:12419"/>
        <dbReference type="ChEBI" id="CHEBI:15378"/>
        <dbReference type="ChEBI" id="CHEBI:57856"/>
        <dbReference type="ChEBI" id="CHEBI:59789"/>
        <dbReference type="ChEBI" id="CHEBI:90615"/>
        <dbReference type="ChEBI" id="CHEBI:90616"/>
        <dbReference type="EC" id="2.1.1.72"/>
    </reaction>
</comment>
<comment type="caution">
    <text evidence="7">The sequence shown here is derived from an EMBL/GenBank/DDBJ whole genome shotgun (WGS) entry which is preliminary data.</text>
</comment>